<gene>
    <name evidence="1" type="ORF">POCTA_138.1.T0710031</name>
</gene>
<name>A0A8S1VPK0_PAROT</name>
<dbReference type="AlphaFoldDB" id="A0A8S1VPK0"/>
<sequence>MNKLKPIFSFSIFQAYFENLEWRIIGIIYIIKEDITQSAKTNMKNNPQKSQTQKQQTIIENQHQIQDVRLQINFLNTLLILTLERAIKIDNCKDQRFLQQILIVWDHKFLMIQYYTNFFIFQLYNLNFISSLFQ</sequence>
<comment type="caution">
    <text evidence="1">The sequence shown here is derived from an EMBL/GenBank/DDBJ whole genome shotgun (WGS) entry which is preliminary data.</text>
</comment>
<evidence type="ECO:0000313" key="1">
    <source>
        <dbReference type="EMBL" id="CAD8178383.1"/>
    </source>
</evidence>
<dbReference type="Proteomes" id="UP000683925">
    <property type="component" value="Unassembled WGS sequence"/>
</dbReference>
<organism evidence="1 2">
    <name type="scientific">Paramecium octaurelia</name>
    <dbReference type="NCBI Taxonomy" id="43137"/>
    <lineage>
        <taxon>Eukaryota</taxon>
        <taxon>Sar</taxon>
        <taxon>Alveolata</taxon>
        <taxon>Ciliophora</taxon>
        <taxon>Intramacronucleata</taxon>
        <taxon>Oligohymenophorea</taxon>
        <taxon>Peniculida</taxon>
        <taxon>Parameciidae</taxon>
        <taxon>Paramecium</taxon>
    </lineage>
</organism>
<dbReference type="EMBL" id="CAJJDP010000070">
    <property type="protein sequence ID" value="CAD8178383.1"/>
    <property type="molecule type" value="Genomic_DNA"/>
</dbReference>
<keyword evidence="2" id="KW-1185">Reference proteome</keyword>
<proteinExistence type="predicted"/>
<accession>A0A8S1VPK0</accession>
<evidence type="ECO:0000313" key="2">
    <source>
        <dbReference type="Proteomes" id="UP000683925"/>
    </source>
</evidence>
<reference evidence="1" key="1">
    <citation type="submission" date="2021-01" db="EMBL/GenBank/DDBJ databases">
        <authorList>
            <consortium name="Genoscope - CEA"/>
            <person name="William W."/>
        </authorList>
    </citation>
    <scope>NUCLEOTIDE SEQUENCE</scope>
</reference>
<protein>
    <submittedName>
        <fullName evidence="1">Uncharacterized protein</fullName>
    </submittedName>
</protein>